<feature type="transmembrane region" description="Helical" evidence="6">
    <location>
        <begin position="376"/>
        <end position="397"/>
    </location>
</feature>
<feature type="transmembrane region" description="Helical" evidence="6">
    <location>
        <begin position="731"/>
        <end position="755"/>
    </location>
</feature>
<evidence type="ECO:0000259" key="7">
    <source>
        <dbReference type="PROSITE" id="PS50156"/>
    </source>
</evidence>
<evidence type="ECO:0000256" key="3">
    <source>
        <dbReference type="ARBA" id="ARBA00022692"/>
    </source>
</evidence>
<dbReference type="RefSeq" id="WP_161814559.1">
    <property type="nucleotide sequence ID" value="NZ_BLJN01000005.1"/>
</dbReference>
<protein>
    <submittedName>
        <fullName evidence="8">Membrane protein</fullName>
    </submittedName>
</protein>
<evidence type="ECO:0000313" key="9">
    <source>
        <dbReference type="Proteomes" id="UP000445000"/>
    </source>
</evidence>
<evidence type="ECO:0000313" key="8">
    <source>
        <dbReference type="EMBL" id="GFE82929.1"/>
    </source>
</evidence>
<evidence type="ECO:0000256" key="6">
    <source>
        <dbReference type="SAM" id="Phobius"/>
    </source>
</evidence>
<dbReference type="PROSITE" id="PS50156">
    <property type="entry name" value="SSD"/>
    <property type="match status" value="2"/>
</dbReference>
<dbReference type="InterPro" id="IPR000731">
    <property type="entry name" value="SSD"/>
</dbReference>
<feature type="transmembrane region" description="Helical" evidence="6">
    <location>
        <begin position="278"/>
        <end position="296"/>
    </location>
</feature>
<evidence type="ECO:0000256" key="1">
    <source>
        <dbReference type="ARBA" id="ARBA00004651"/>
    </source>
</evidence>
<feature type="transmembrane region" description="Helical" evidence="6">
    <location>
        <begin position="471"/>
        <end position="489"/>
    </location>
</feature>
<dbReference type="InterPro" id="IPR050545">
    <property type="entry name" value="Mycobact_MmpL"/>
</dbReference>
<feature type="transmembrane region" description="Helical" evidence="6">
    <location>
        <begin position="705"/>
        <end position="725"/>
    </location>
</feature>
<feature type="domain" description="SSD" evidence="7">
    <location>
        <begin position="703"/>
        <end position="830"/>
    </location>
</feature>
<keyword evidence="4 6" id="KW-1133">Transmembrane helix</keyword>
<feature type="transmembrane region" description="Helical" evidence="6">
    <location>
        <begin position="680"/>
        <end position="698"/>
    </location>
</feature>
<dbReference type="SUPFAM" id="SSF82866">
    <property type="entry name" value="Multidrug efflux transporter AcrB transmembrane domain"/>
    <property type="match status" value="2"/>
</dbReference>
<feature type="transmembrane region" description="Helical" evidence="6">
    <location>
        <begin position="303"/>
        <end position="327"/>
    </location>
</feature>
<dbReference type="InterPro" id="IPR004869">
    <property type="entry name" value="MMPL_dom"/>
</dbReference>
<feature type="transmembrane region" description="Helical" evidence="6">
    <location>
        <begin position="776"/>
        <end position="797"/>
    </location>
</feature>
<organism evidence="8 9">
    <name type="scientific">Steroidobacter agaridevorans</name>
    <dbReference type="NCBI Taxonomy" id="2695856"/>
    <lineage>
        <taxon>Bacteria</taxon>
        <taxon>Pseudomonadati</taxon>
        <taxon>Pseudomonadota</taxon>
        <taxon>Gammaproteobacteria</taxon>
        <taxon>Steroidobacterales</taxon>
        <taxon>Steroidobacteraceae</taxon>
        <taxon>Steroidobacter</taxon>
    </lineage>
</organism>
<sequence length="855" mass="94921">MKRVLQAIAEHITHVPERLQRRKLLVLTFFALATAVFCYGLTQLKFDFTLERWFEQDDASFIAYNEFHEQFGSEDGVVIVYKAKDGDVFSAQSLQAVQGIREELLNYHKHLKEGEVSALDHIVDVDCLINAFILTVKDDILLSSGLVGDTVPTDRAALEDIRRRALSQRDFPLKFFSKDMQYAAIYIKTDFGAIPLDSDEKPASGMSIDMAQEIAAAASTEKKGPPRFKPTDTADYLALNAALKVILEKPQFAEHLEYYKVGSTIESEHQLEMGKEVAVLYLAALTIMLVSLLLVFRSLSAVVWSFLIVILSTIWTLGIAGLAGLAATPFVTLTILLILTMGMADVVHIISGYLFFRNEGHDFKAAVRMAYEKAGVACLLTAITAMAGMLSLLFTNLVPIKHFSIMSATGVVVALFLTLYLLPVLLDLWAPVPKVKKASAVMQRLMPNVALALQKRLDKVLPVVEKRPRTFVALFSVVLAVCIYGAFHVKVDYTSYDQYPKESNFYRSIKLLDEEMAGSARVSLYVDLGKDNGFQDPEVLRAVEAMQRKLETDYRKYVVTTSSIVDIVKDANQKQNEGRPEMYKIPDSQLELSQTLFMFNTADPEEREKVVSENYRKANITVTLRTFGSNEYTDVFAAMKQDVNDTLSVIKKTYPEATVSITGLFSMGLQAADYLMTNELQSFGLSLLVISLILLIIFNSFKAGFISLVPNLIPSFLVLGILGLLDFPIDFYTMMLAPIVVGIAVDDTIHFVSQYRAEVLKDGDIRRALRDTVKECGQGIVFTSLVLGLGFGIMSIASSPGLANLGKLGFLSIFSGLLCELFLTPALIMVFKLNFASQRDEQRVEPDPVPGNAQA</sequence>
<name>A0A829YIC9_9GAMM</name>
<dbReference type="EMBL" id="BLJN01000005">
    <property type="protein sequence ID" value="GFE82929.1"/>
    <property type="molecule type" value="Genomic_DNA"/>
</dbReference>
<feature type="transmembrane region" description="Helical" evidence="6">
    <location>
        <begin position="333"/>
        <end position="356"/>
    </location>
</feature>
<dbReference type="AlphaFoldDB" id="A0A829YIC9"/>
<comment type="subcellular location">
    <subcellularLocation>
        <location evidence="1">Cell membrane</location>
        <topology evidence="1">Multi-pass membrane protein</topology>
    </subcellularLocation>
</comment>
<keyword evidence="3 6" id="KW-0812">Transmembrane</keyword>
<dbReference type="Proteomes" id="UP000445000">
    <property type="component" value="Unassembled WGS sequence"/>
</dbReference>
<feature type="transmembrane region" description="Helical" evidence="6">
    <location>
        <begin position="24"/>
        <end position="42"/>
    </location>
</feature>
<evidence type="ECO:0000256" key="2">
    <source>
        <dbReference type="ARBA" id="ARBA00022475"/>
    </source>
</evidence>
<keyword evidence="5 6" id="KW-0472">Membrane</keyword>
<dbReference type="Gene3D" id="1.20.1640.10">
    <property type="entry name" value="Multidrug efflux transporter AcrB transmembrane domain"/>
    <property type="match status" value="2"/>
</dbReference>
<feature type="transmembrane region" description="Helical" evidence="6">
    <location>
        <begin position="403"/>
        <end position="426"/>
    </location>
</feature>
<accession>A0A829YIC9</accession>
<reference evidence="9" key="1">
    <citation type="submission" date="2020-01" db="EMBL/GenBank/DDBJ databases">
        <title>'Steroidobacter agaridevorans' sp. nov., agar-degrading bacteria isolated from rhizosphere soils.</title>
        <authorList>
            <person name="Ikenaga M."/>
            <person name="Kataoka M."/>
            <person name="Murouchi A."/>
            <person name="Katsuragi S."/>
            <person name="Sakai M."/>
        </authorList>
    </citation>
    <scope>NUCLEOTIDE SEQUENCE [LARGE SCALE GENOMIC DNA]</scope>
    <source>
        <strain evidence="9">YU21-B</strain>
    </source>
</reference>
<evidence type="ECO:0000256" key="4">
    <source>
        <dbReference type="ARBA" id="ARBA00022989"/>
    </source>
</evidence>
<evidence type="ECO:0000256" key="5">
    <source>
        <dbReference type="ARBA" id="ARBA00023136"/>
    </source>
</evidence>
<proteinExistence type="predicted"/>
<keyword evidence="9" id="KW-1185">Reference proteome</keyword>
<dbReference type="PANTHER" id="PTHR33406:SF12">
    <property type="entry name" value="BLR2997 PROTEIN"/>
    <property type="match status" value="1"/>
</dbReference>
<dbReference type="PANTHER" id="PTHR33406">
    <property type="entry name" value="MEMBRANE PROTEIN MJ1562-RELATED"/>
    <property type="match status" value="1"/>
</dbReference>
<dbReference type="GO" id="GO:0005886">
    <property type="term" value="C:plasma membrane"/>
    <property type="evidence" value="ECO:0007669"/>
    <property type="project" value="UniProtKB-SubCell"/>
</dbReference>
<feature type="domain" description="SSD" evidence="7">
    <location>
        <begin position="305"/>
        <end position="428"/>
    </location>
</feature>
<feature type="transmembrane region" description="Helical" evidence="6">
    <location>
        <begin position="809"/>
        <end position="831"/>
    </location>
</feature>
<gene>
    <name evidence="8" type="ORF">GCM10011487_49290</name>
</gene>
<dbReference type="Pfam" id="PF03176">
    <property type="entry name" value="MMPL"/>
    <property type="match status" value="2"/>
</dbReference>
<comment type="caution">
    <text evidence="8">The sequence shown here is derived from an EMBL/GenBank/DDBJ whole genome shotgun (WGS) entry which is preliminary data.</text>
</comment>
<keyword evidence="2" id="KW-1003">Cell membrane</keyword>